<evidence type="ECO:0000256" key="8">
    <source>
        <dbReference type="ARBA" id="ARBA00023012"/>
    </source>
</evidence>
<feature type="transmembrane region" description="Helical" evidence="10">
    <location>
        <begin position="67"/>
        <end position="85"/>
    </location>
</feature>
<keyword evidence="13" id="KW-1185">Reference proteome</keyword>
<accession>A0A6G4X1U4</accession>
<dbReference type="RefSeq" id="WP_165300481.1">
    <property type="nucleotide sequence ID" value="NZ_JAAKZZ010000237.1"/>
</dbReference>
<feature type="transmembrane region" description="Helical" evidence="10">
    <location>
        <begin position="41"/>
        <end position="58"/>
    </location>
</feature>
<dbReference type="GO" id="GO:0016020">
    <property type="term" value="C:membrane"/>
    <property type="evidence" value="ECO:0007669"/>
    <property type="project" value="InterPro"/>
</dbReference>
<dbReference type="GO" id="GO:0005524">
    <property type="term" value="F:ATP binding"/>
    <property type="evidence" value="ECO:0007669"/>
    <property type="project" value="UniProtKB-KW"/>
</dbReference>
<sequence length="433" mass="45882">MREDGGVLGLGSRSLLPGELAAAAAADGRVRRTFRDGAVDALLFLGAGLVGLVVLGLAESGDERPGWLMDLDPLLGLLVCLSLWWRRRFPLAVALLATPAVGFANSAFGAGFIVIGNLALRLPWQRAVPVLALYAAAEVPYALLVPAPNGEMVGQAAFTASYVLGAFACGSALRARRALVLKLREDADRERADHARRLAHARRAEREAIAREMHDVLAHRISLLSVHAGALAYRTKQSDTGSAPALSDAEISDSAQVIRGNAHQALEELREVLHMLRDDDPESAGREEKGRTAPQPRIGDIRELVEEARAAGQQVGLHGLPGAEELSRDGAAPLRPQQQRTAYRVVQEGLTNARKHAPGAPVTVRLNGGPGAELTVEVSNPEPTGGRDGPEIPGAGAGLTGLHERVELEGGTLEYAGRDGVFVLRARIPLPAR</sequence>
<keyword evidence="8" id="KW-0902">Two-component regulatory system</keyword>
<dbReference type="SUPFAM" id="SSF55874">
    <property type="entry name" value="ATPase domain of HSP90 chaperone/DNA topoisomerase II/histidine kinase"/>
    <property type="match status" value="1"/>
</dbReference>
<comment type="caution">
    <text evidence="12">The sequence shown here is derived from an EMBL/GenBank/DDBJ whole genome shotgun (WGS) entry which is preliminary data.</text>
</comment>
<evidence type="ECO:0000256" key="1">
    <source>
        <dbReference type="ARBA" id="ARBA00000085"/>
    </source>
</evidence>
<dbReference type="GO" id="GO:0046983">
    <property type="term" value="F:protein dimerization activity"/>
    <property type="evidence" value="ECO:0007669"/>
    <property type="project" value="InterPro"/>
</dbReference>
<feature type="transmembrane region" description="Helical" evidence="10">
    <location>
        <begin position="91"/>
        <end position="115"/>
    </location>
</feature>
<feature type="domain" description="Signal transduction histidine kinase subgroup 3 dimerisation and phosphoacceptor" evidence="11">
    <location>
        <begin position="205"/>
        <end position="279"/>
    </location>
</feature>
<dbReference type="Gene3D" id="3.30.565.10">
    <property type="entry name" value="Histidine kinase-like ATPase, C-terminal domain"/>
    <property type="match status" value="1"/>
</dbReference>
<dbReference type="EC" id="2.7.13.3" evidence="2"/>
<reference evidence="12 13" key="1">
    <citation type="submission" date="2020-02" db="EMBL/GenBank/DDBJ databases">
        <title>Whole-genome analyses of novel actinobacteria.</title>
        <authorList>
            <person name="Sahin N."/>
            <person name="Tatar D."/>
        </authorList>
    </citation>
    <scope>NUCLEOTIDE SEQUENCE [LARGE SCALE GENOMIC DNA]</scope>
    <source>
        <strain evidence="12 13">SB3404</strain>
    </source>
</reference>
<proteinExistence type="predicted"/>
<organism evidence="12 13">
    <name type="scientific">Streptomyces boncukensis</name>
    <dbReference type="NCBI Taxonomy" id="2711219"/>
    <lineage>
        <taxon>Bacteria</taxon>
        <taxon>Bacillati</taxon>
        <taxon>Actinomycetota</taxon>
        <taxon>Actinomycetes</taxon>
        <taxon>Kitasatosporales</taxon>
        <taxon>Streptomycetaceae</taxon>
        <taxon>Streptomyces</taxon>
    </lineage>
</organism>
<dbReference type="InterPro" id="IPR011712">
    <property type="entry name" value="Sig_transdc_His_kin_sub3_dim/P"/>
</dbReference>
<dbReference type="InterPro" id="IPR036890">
    <property type="entry name" value="HATPase_C_sf"/>
</dbReference>
<dbReference type="InterPro" id="IPR050482">
    <property type="entry name" value="Sensor_HK_TwoCompSys"/>
</dbReference>
<keyword evidence="3" id="KW-0597">Phosphoprotein</keyword>
<gene>
    <name evidence="12" type="ORF">G5C65_21210</name>
</gene>
<dbReference type="CDD" id="cd16917">
    <property type="entry name" value="HATPase_UhpB-NarQ-NarX-like"/>
    <property type="match status" value="1"/>
</dbReference>
<protein>
    <recommendedName>
        <fullName evidence="2">histidine kinase</fullName>
        <ecNumber evidence="2">2.7.13.3</ecNumber>
    </recommendedName>
</protein>
<evidence type="ECO:0000259" key="11">
    <source>
        <dbReference type="Pfam" id="PF07730"/>
    </source>
</evidence>
<dbReference type="PANTHER" id="PTHR24421">
    <property type="entry name" value="NITRATE/NITRITE SENSOR PROTEIN NARX-RELATED"/>
    <property type="match status" value="1"/>
</dbReference>
<keyword evidence="4" id="KW-0808">Transferase</keyword>
<feature type="region of interest" description="Disordered" evidence="9">
    <location>
        <begin position="280"/>
        <end position="299"/>
    </location>
</feature>
<keyword evidence="10" id="KW-1133">Transmembrane helix</keyword>
<dbReference type="GO" id="GO:0000155">
    <property type="term" value="F:phosphorelay sensor kinase activity"/>
    <property type="evidence" value="ECO:0007669"/>
    <property type="project" value="InterPro"/>
</dbReference>
<evidence type="ECO:0000256" key="2">
    <source>
        <dbReference type="ARBA" id="ARBA00012438"/>
    </source>
</evidence>
<dbReference type="PANTHER" id="PTHR24421:SF10">
    <property type="entry name" value="NITRATE_NITRITE SENSOR PROTEIN NARQ"/>
    <property type="match status" value="1"/>
</dbReference>
<comment type="catalytic activity">
    <reaction evidence="1">
        <text>ATP + protein L-histidine = ADP + protein N-phospho-L-histidine.</text>
        <dbReference type="EC" id="2.7.13.3"/>
    </reaction>
</comment>
<evidence type="ECO:0000256" key="4">
    <source>
        <dbReference type="ARBA" id="ARBA00022679"/>
    </source>
</evidence>
<name>A0A6G4X1U4_9ACTN</name>
<keyword evidence="5" id="KW-0547">Nucleotide-binding</keyword>
<keyword evidence="7" id="KW-0067">ATP-binding</keyword>
<evidence type="ECO:0000256" key="7">
    <source>
        <dbReference type="ARBA" id="ARBA00022840"/>
    </source>
</evidence>
<evidence type="ECO:0000256" key="6">
    <source>
        <dbReference type="ARBA" id="ARBA00022777"/>
    </source>
</evidence>
<dbReference type="Gene3D" id="1.20.5.1930">
    <property type="match status" value="1"/>
</dbReference>
<evidence type="ECO:0000256" key="5">
    <source>
        <dbReference type="ARBA" id="ARBA00022741"/>
    </source>
</evidence>
<keyword evidence="6 12" id="KW-0418">Kinase</keyword>
<evidence type="ECO:0000256" key="9">
    <source>
        <dbReference type="SAM" id="MobiDB-lite"/>
    </source>
</evidence>
<evidence type="ECO:0000313" key="12">
    <source>
        <dbReference type="EMBL" id="NGO70827.1"/>
    </source>
</evidence>
<keyword evidence="10" id="KW-0812">Transmembrane</keyword>
<dbReference type="Pfam" id="PF07730">
    <property type="entry name" value="HisKA_3"/>
    <property type="match status" value="1"/>
</dbReference>
<feature type="compositionally biased region" description="Basic and acidic residues" evidence="9">
    <location>
        <begin position="280"/>
        <end position="291"/>
    </location>
</feature>
<evidence type="ECO:0000256" key="3">
    <source>
        <dbReference type="ARBA" id="ARBA00022553"/>
    </source>
</evidence>
<keyword evidence="10" id="KW-0472">Membrane</keyword>
<dbReference type="Proteomes" id="UP000477722">
    <property type="component" value="Unassembled WGS sequence"/>
</dbReference>
<dbReference type="AlphaFoldDB" id="A0A6G4X1U4"/>
<dbReference type="EMBL" id="JAAKZZ010000237">
    <property type="protein sequence ID" value="NGO70827.1"/>
    <property type="molecule type" value="Genomic_DNA"/>
</dbReference>
<evidence type="ECO:0000313" key="13">
    <source>
        <dbReference type="Proteomes" id="UP000477722"/>
    </source>
</evidence>
<evidence type="ECO:0000256" key="10">
    <source>
        <dbReference type="SAM" id="Phobius"/>
    </source>
</evidence>